<sequence length="74" mass="8551">MAKYFDYMKKFGRPLNNHSLGPEMIIIKTKLVTFVPKPFCARCPKLITRESMVGSLQQTAMTNHRQKVVPLRIT</sequence>
<name>A0A9X3Z3N5_9BACL</name>
<organism evidence="1 2">
    <name type="scientific">Brevibacillus thermoruber</name>
    <dbReference type="NCBI Taxonomy" id="33942"/>
    <lineage>
        <taxon>Bacteria</taxon>
        <taxon>Bacillati</taxon>
        <taxon>Bacillota</taxon>
        <taxon>Bacilli</taxon>
        <taxon>Bacillales</taxon>
        <taxon>Paenibacillaceae</taxon>
        <taxon>Brevibacillus</taxon>
    </lineage>
</organism>
<dbReference type="EMBL" id="JAPYYP010000011">
    <property type="protein sequence ID" value="MDA5108918.1"/>
    <property type="molecule type" value="Genomic_DNA"/>
</dbReference>
<evidence type="ECO:0000313" key="2">
    <source>
        <dbReference type="Proteomes" id="UP001151071"/>
    </source>
</evidence>
<evidence type="ECO:0000313" key="1">
    <source>
        <dbReference type="EMBL" id="MDA5108918.1"/>
    </source>
</evidence>
<protein>
    <submittedName>
        <fullName evidence="1">Uncharacterized protein</fullName>
    </submittedName>
</protein>
<reference evidence="1" key="1">
    <citation type="submission" date="2022-12" db="EMBL/GenBank/DDBJ databases">
        <title>Draft genome sequence of the thermophilic strain Brevibacillus thermoruber HT42, isolated from Los Humeros, Puebla, Mexico, with biotechnological potential.</title>
        <authorList>
            <person name="Lara Sanchez J."/>
            <person name="Solis Palacios R."/>
            <person name="Bustos Baena A.S."/>
            <person name="Ruz Baez A.E."/>
            <person name="Espinosa Luna G."/>
            <person name="Oliart Ros R.M."/>
        </authorList>
    </citation>
    <scope>NUCLEOTIDE SEQUENCE</scope>
    <source>
        <strain evidence="1">HT42</strain>
    </source>
</reference>
<gene>
    <name evidence="1" type="ORF">O3V59_11150</name>
</gene>
<dbReference type="RefSeq" id="WP_271140113.1">
    <property type="nucleotide sequence ID" value="NZ_JAPYYP010000011.1"/>
</dbReference>
<comment type="caution">
    <text evidence="1">The sequence shown here is derived from an EMBL/GenBank/DDBJ whole genome shotgun (WGS) entry which is preliminary data.</text>
</comment>
<keyword evidence="2" id="KW-1185">Reference proteome</keyword>
<dbReference type="AlphaFoldDB" id="A0A9X3Z3N5"/>
<proteinExistence type="predicted"/>
<accession>A0A9X3Z3N5</accession>
<dbReference type="Proteomes" id="UP001151071">
    <property type="component" value="Unassembled WGS sequence"/>
</dbReference>